<feature type="domain" description="EF-hand" evidence="6">
    <location>
        <begin position="503"/>
        <end position="538"/>
    </location>
</feature>
<dbReference type="EMBL" id="CAJVPY010000206">
    <property type="protein sequence ID" value="CAG8457712.1"/>
    <property type="molecule type" value="Genomic_DNA"/>
</dbReference>
<dbReference type="PANTHER" id="PTHR11915">
    <property type="entry name" value="SPECTRIN/FILAMIN RELATED CYTOSKELETAL PROTEIN"/>
    <property type="match status" value="1"/>
</dbReference>
<dbReference type="AlphaFoldDB" id="A0A9N8VRV7"/>
<dbReference type="Pfam" id="PF00307">
    <property type="entry name" value="CH"/>
    <property type="match status" value="2"/>
</dbReference>
<dbReference type="FunFam" id="1.10.238.10:FF:000097">
    <property type="entry name" value="Alpha-actinin, sarcomeric (F-actin cross linking protein)"/>
    <property type="match status" value="1"/>
</dbReference>
<dbReference type="InterPro" id="IPR001589">
    <property type="entry name" value="Actinin_actin-bd_CS"/>
</dbReference>
<accession>A0A9N8VRV7</accession>
<dbReference type="CDD" id="cd00051">
    <property type="entry name" value="EFh"/>
    <property type="match status" value="1"/>
</dbReference>
<feature type="domain" description="Calponin-homology (CH)" evidence="5">
    <location>
        <begin position="143"/>
        <end position="249"/>
    </location>
</feature>
<feature type="domain" description="Calponin-homology (CH)" evidence="5">
    <location>
        <begin position="28"/>
        <end position="134"/>
    </location>
</feature>
<dbReference type="InterPro" id="IPR011992">
    <property type="entry name" value="EF-hand-dom_pair"/>
</dbReference>
<dbReference type="SMART" id="SM01184">
    <property type="entry name" value="efhand_Ca_insen"/>
    <property type="match status" value="1"/>
</dbReference>
<dbReference type="InterPro" id="IPR002048">
    <property type="entry name" value="EF_hand_dom"/>
</dbReference>
<evidence type="ECO:0000256" key="4">
    <source>
        <dbReference type="ARBA" id="ARBA00023203"/>
    </source>
</evidence>
<dbReference type="InterPro" id="IPR001715">
    <property type="entry name" value="CH_dom"/>
</dbReference>
<evidence type="ECO:0000259" key="6">
    <source>
        <dbReference type="PROSITE" id="PS50222"/>
    </source>
</evidence>
<dbReference type="FunFam" id="1.10.418.10:FF:000077">
    <property type="entry name" value="Related to alpha-actinin"/>
    <property type="match status" value="1"/>
</dbReference>
<dbReference type="CDD" id="cd21215">
    <property type="entry name" value="CH_SpAIN1-like_rpt1"/>
    <property type="match status" value="1"/>
</dbReference>
<dbReference type="InterPro" id="IPR014837">
    <property type="entry name" value="EF-hand_Ca_insen"/>
</dbReference>
<reference evidence="7" key="1">
    <citation type="submission" date="2021-06" db="EMBL/GenBank/DDBJ databases">
        <authorList>
            <person name="Kallberg Y."/>
            <person name="Tangrot J."/>
            <person name="Rosling A."/>
        </authorList>
    </citation>
    <scope>NUCLEOTIDE SEQUENCE</scope>
    <source>
        <strain evidence="7">MA453B</strain>
    </source>
</reference>
<dbReference type="SUPFAM" id="SSF47576">
    <property type="entry name" value="Calponin-homology domain, CH-domain"/>
    <property type="match status" value="1"/>
</dbReference>
<keyword evidence="3" id="KW-0106">Calcium</keyword>
<dbReference type="SMART" id="SM00054">
    <property type="entry name" value="EFh"/>
    <property type="match status" value="1"/>
</dbReference>
<dbReference type="SUPFAM" id="SSF46966">
    <property type="entry name" value="Spectrin repeat"/>
    <property type="match status" value="2"/>
</dbReference>
<dbReference type="PROSITE" id="PS00018">
    <property type="entry name" value="EF_HAND_1"/>
    <property type="match status" value="1"/>
</dbReference>
<dbReference type="FunFam" id="1.10.418.10:FF:000030">
    <property type="entry name" value="Related to alpha-actinin"/>
    <property type="match status" value="1"/>
</dbReference>
<sequence length="635" mass="73077">MADPFKPTLASQQVVEDTAKVMDRTWETIQEKTFTKWVNSKLADKKIEPITDLTQAMSDGVRLIQLLEIIGDYSFGRYNRNPKLRIQKVENVNKALEFIKRRGVPLTNIGAEDIVDASLKLILGMIWTIILRFTIADISQEGLTAKEGLLLWCQRKTAPYAEVNVRDFTYSWQDGLAFCALIHRHRPDLLDYDSLNKADRHTNTALAFEVAANKLGITQLLDVEDVCDIQKPDERSIMTYVALYFHAFSHLDKFETAGRRVAKFAEVMQSVWDMEHDYERRVKQLMQNIINRKNVWSNSKFDGNYSDAKRQSVEFNQYKSSEKRVWVSEKSDIDTLLGNIQTKLKTYELQPYHPPTGLTLSDLDKAWQSLIEAEAKRYKTINDKIREIKESLRKTFAQSANDFQKSLDSISHSLTELDGKLDAQLVKVKSLSAKLGPLENSLRHIEELDAQCREANVEENDYTVFSIDDLKFELGLVQQAITKKSSFIENQMVARNMTNLTPAQLEEFEGTFRHFDTDSSNTLNPYEFKAALASLGIVYDDAELNSVFDQMCEGQSEASFEQFIRYMVNVTEDKTSPDQLRQSFKVVAGDKPFVTELDLRRSLLPENVVDYLKEAMPQRESGYDYSRYLDQVFQE</sequence>
<dbReference type="Gene3D" id="1.10.418.10">
    <property type="entry name" value="Calponin-like domain"/>
    <property type="match status" value="2"/>
</dbReference>
<dbReference type="InterPro" id="IPR018247">
    <property type="entry name" value="EF_Hand_1_Ca_BS"/>
</dbReference>
<evidence type="ECO:0000256" key="1">
    <source>
        <dbReference type="ARBA" id="ARBA00010255"/>
    </source>
</evidence>
<evidence type="ECO:0000256" key="2">
    <source>
        <dbReference type="ARBA" id="ARBA00022737"/>
    </source>
</evidence>
<evidence type="ECO:0000313" key="8">
    <source>
        <dbReference type="Proteomes" id="UP000789405"/>
    </source>
</evidence>
<dbReference type="OrthoDB" id="10017054at2759"/>
<dbReference type="SUPFAM" id="SSF47473">
    <property type="entry name" value="EF-hand"/>
    <property type="match status" value="1"/>
</dbReference>
<dbReference type="GO" id="GO:0003779">
    <property type="term" value="F:actin binding"/>
    <property type="evidence" value="ECO:0007669"/>
    <property type="project" value="UniProtKB-KW"/>
</dbReference>
<comment type="similarity">
    <text evidence="1">Belongs to the alpha-actinin family.</text>
</comment>
<organism evidence="7 8">
    <name type="scientific">Dentiscutata erythropus</name>
    <dbReference type="NCBI Taxonomy" id="1348616"/>
    <lineage>
        <taxon>Eukaryota</taxon>
        <taxon>Fungi</taxon>
        <taxon>Fungi incertae sedis</taxon>
        <taxon>Mucoromycota</taxon>
        <taxon>Glomeromycotina</taxon>
        <taxon>Glomeromycetes</taxon>
        <taxon>Diversisporales</taxon>
        <taxon>Gigasporaceae</taxon>
        <taxon>Dentiscutata</taxon>
    </lineage>
</organism>
<dbReference type="Gene3D" id="1.20.58.60">
    <property type="match status" value="2"/>
</dbReference>
<dbReference type="GO" id="GO:0005509">
    <property type="term" value="F:calcium ion binding"/>
    <property type="evidence" value="ECO:0007669"/>
    <property type="project" value="InterPro"/>
</dbReference>
<dbReference type="Proteomes" id="UP000789405">
    <property type="component" value="Unassembled WGS sequence"/>
</dbReference>
<dbReference type="PROSITE" id="PS50021">
    <property type="entry name" value="CH"/>
    <property type="match status" value="2"/>
</dbReference>
<dbReference type="PROSITE" id="PS00019">
    <property type="entry name" value="ACTININ_1"/>
    <property type="match status" value="1"/>
</dbReference>
<evidence type="ECO:0000259" key="5">
    <source>
        <dbReference type="PROSITE" id="PS50021"/>
    </source>
</evidence>
<gene>
    <name evidence="7" type="ORF">DERYTH_LOCUS851</name>
</gene>
<name>A0A9N8VRV7_9GLOM</name>
<proteinExistence type="inferred from homology"/>
<dbReference type="Pfam" id="PF08726">
    <property type="entry name" value="EFhand_Ca_insen"/>
    <property type="match status" value="1"/>
</dbReference>
<evidence type="ECO:0000256" key="3">
    <source>
        <dbReference type="ARBA" id="ARBA00022837"/>
    </source>
</evidence>
<dbReference type="SMART" id="SM00033">
    <property type="entry name" value="CH"/>
    <property type="match status" value="2"/>
</dbReference>
<evidence type="ECO:0000313" key="7">
    <source>
        <dbReference type="EMBL" id="CAG8457712.1"/>
    </source>
</evidence>
<comment type="caution">
    <text evidence="7">The sequence shown here is derived from an EMBL/GenBank/DDBJ whole genome shotgun (WGS) entry which is preliminary data.</text>
</comment>
<dbReference type="PROSITE" id="PS50222">
    <property type="entry name" value="EF_HAND_2"/>
    <property type="match status" value="1"/>
</dbReference>
<dbReference type="InterPro" id="IPR036872">
    <property type="entry name" value="CH_dom_sf"/>
</dbReference>
<protein>
    <submittedName>
        <fullName evidence="7">1272_t:CDS:1</fullName>
    </submittedName>
</protein>
<dbReference type="Gene3D" id="1.10.238.10">
    <property type="entry name" value="EF-hand"/>
    <property type="match status" value="2"/>
</dbReference>
<keyword evidence="2" id="KW-0677">Repeat</keyword>
<dbReference type="PROSITE" id="PS00020">
    <property type="entry name" value="ACTININ_2"/>
    <property type="match status" value="1"/>
</dbReference>
<keyword evidence="8" id="KW-1185">Reference proteome</keyword>
<keyword evidence="4" id="KW-0009">Actin-binding</keyword>